<evidence type="ECO:0000313" key="5">
    <source>
        <dbReference type="EMBL" id="KAF2683633.1"/>
    </source>
</evidence>
<reference evidence="5" key="1">
    <citation type="journal article" date="2020" name="Stud. Mycol.">
        <title>101 Dothideomycetes genomes: a test case for predicting lifestyles and emergence of pathogens.</title>
        <authorList>
            <person name="Haridas S."/>
            <person name="Albert R."/>
            <person name="Binder M."/>
            <person name="Bloem J."/>
            <person name="Labutti K."/>
            <person name="Salamov A."/>
            <person name="Andreopoulos B."/>
            <person name="Baker S."/>
            <person name="Barry K."/>
            <person name="Bills G."/>
            <person name="Bluhm B."/>
            <person name="Cannon C."/>
            <person name="Castanera R."/>
            <person name="Culley D."/>
            <person name="Daum C."/>
            <person name="Ezra D."/>
            <person name="Gonzalez J."/>
            <person name="Henrissat B."/>
            <person name="Kuo A."/>
            <person name="Liang C."/>
            <person name="Lipzen A."/>
            <person name="Lutzoni F."/>
            <person name="Magnuson J."/>
            <person name="Mondo S."/>
            <person name="Nolan M."/>
            <person name="Ohm R."/>
            <person name="Pangilinan J."/>
            <person name="Park H.-J."/>
            <person name="Ramirez L."/>
            <person name="Alfaro M."/>
            <person name="Sun H."/>
            <person name="Tritt A."/>
            <person name="Yoshinaga Y."/>
            <person name="Zwiers L.-H."/>
            <person name="Turgeon B."/>
            <person name="Goodwin S."/>
            <person name="Spatafora J."/>
            <person name="Crous P."/>
            <person name="Grigoriev I."/>
        </authorList>
    </citation>
    <scope>NUCLEOTIDE SEQUENCE</scope>
    <source>
        <strain evidence="5">CBS 122367</strain>
    </source>
</reference>
<protein>
    <submittedName>
        <fullName evidence="5">Aminotransferase-like protein</fullName>
    </submittedName>
</protein>
<dbReference type="CDD" id="cd00610">
    <property type="entry name" value="OAT_like"/>
    <property type="match status" value="1"/>
</dbReference>
<dbReference type="InterPro" id="IPR015422">
    <property type="entry name" value="PyrdxlP-dep_Trfase_small"/>
</dbReference>
<dbReference type="InterPro" id="IPR049704">
    <property type="entry name" value="Aminotrans_3_PPA_site"/>
</dbReference>
<keyword evidence="3 4" id="KW-0663">Pyridoxal phosphate</keyword>
<proteinExistence type="inferred from homology"/>
<keyword evidence="6" id="KW-1185">Reference proteome</keyword>
<comment type="similarity">
    <text evidence="2 4">Belongs to the class-III pyridoxal-phosphate-dependent aminotransferase family.</text>
</comment>
<dbReference type="SUPFAM" id="SSF53383">
    <property type="entry name" value="PLP-dependent transferases"/>
    <property type="match status" value="1"/>
</dbReference>
<dbReference type="PROSITE" id="PS00600">
    <property type="entry name" value="AA_TRANSFER_CLASS_3"/>
    <property type="match status" value="1"/>
</dbReference>
<dbReference type="AlphaFoldDB" id="A0A6G1J089"/>
<dbReference type="FunFam" id="3.40.640.10:FF:000004">
    <property type="entry name" value="Acetylornithine aminotransferase"/>
    <property type="match status" value="1"/>
</dbReference>
<evidence type="ECO:0000313" key="6">
    <source>
        <dbReference type="Proteomes" id="UP000799291"/>
    </source>
</evidence>
<dbReference type="InterPro" id="IPR015421">
    <property type="entry name" value="PyrdxlP-dep_Trfase_major"/>
</dbReference>
<evidence type="ECO:0000256" key="1">
    <source>
        <dbReference type="ARBA" id="ARBA00001933"/>
    </source>
</evidence>
<dbReference type="GO" id="GO:0005829">
    <property type="term" value="C:cytosol"/>
    <property type="evidence" value="ECO:0007669"/>
    <property type="project" value="TreeGrafter"/>
</dbReference>
<dbReference type="InterPro" id="IPR015424">
    <property type="entry name" value="PyrdxlP-dep_Trfase"/>
</dbReference>
<dbReference type="GO" id="GO:0030170">
    <property type="term" value="F:pyridoxal phosphate binding"/>
    <property type="evidence" value="ECO:0007669"/>
    <property type="project" value="InterPro"/>
</dbReference>
<comment type="cofactor">
    <cofactor evidence="1">
        <name>pyridoxal 5'-phosphate</name>
        <dbReference type="ChEBI" id="CHEBI:597326"/>
    </cofactor>
</comment>
<dbReference type="Gene3D" id="3.90.1150.10">
    <property type="entry name" value="Aspartate Aminotransferase, domain 1"/>
    <property type="match status" value="1"/>
</dbReference>
<keyword evidence="5" id="KW-0808">Transferase</keyword>
<dbReference type="Proteomes" id="UP000799291">
    <property type="component" value="Unassembled WGS sequence"/>
</dbReference>
<dbReference type="Pfam" id="PF00202">
    <property type="entry name" value="Aminotran_3"/>
    <property type="match status" value="1"/>
</dbReference>
<dbReference type="PANTHER" id="PTHR43094">
    <property type="entry name" value="AMINOTRANSFERASE"/>
    <property type="match status" value="1"/>
</dbReference>
<sequence>MGNWLSRAFDDDGRLNGPAPSAILHRDVTRVPLTVYTDKGNWLQLSDGACVYDASGGAAVSNLGHGYKVRIWDAMARVFFGSVDYIASLSFTTSIEKRLSVALIETTRGLFSKVIFYNSGSDGIEAAMKMARQYHVEREGKDSERTWFISREQSYHGNTLGALALSGHKARRKIYEPMLAKNVRHISACNQYRDRGQNESTEDYVARKAQELENMFQEVGPKKVIAVALEPVSGASMGCVAPPPGYIKALKAVCRRHGALLIGDEIMCGMGRTGTWHAYQQEVEGSQPDILVMGKGLAAGAQPISAMLVSQQIVDVLGKGSKCFVHGHTFQNHPLACAAALEVVNIIQDERLLENVVRIGDLLEKLLHEKLDHLVGVGNIRGRGCFQGVEFVENKVTKTPFRPDQHVAARIHEKALGPDYQIYVYPGTGTANGEEGDHIIIAPPFNATEADIRWLVDRVAKVIIDYFGQDEKTDTSES</sequence>
<evidence type="ECO:0000256" key="2">
    <source>
        <dbReference type="ARBA" id="ARBA00008954"/>
    </source>
</evidence>
<dbReference type="InterPro" id="IPR005814">
    <property type="entry name" value="Aminotrans_3"/>
</dbReference>
<dbReference type="Gene3D" id="3.40.640.10">
    <property type="entry name" value="Type I PLP-dependent aspartate aminotransferase-like (Major domain)"/>
    <property type="match status" value="1"/>
</dbReference>
<dbReference type="PANTHER" id="PTHR43094:SF1">
    <property type="entry name" value="AMINOTRANSFERASE CLASS-III"/>
    <property type="match status" value="1"/>
</dbReference>
<keyword evidence="5" id="KW-0032">Aminotransferase</keyword>
<name>A0A6G1J089_9PLEO</name>
<evidence type="ECO:0000256" key="3">
    <source>
        <dbReference type="ARBA" id="ARBA00022898"/>
    </source>
</evidence>
<evidence type="ECO:0000256" key="4">
    <source>
        <dbReference type="RuleBase" id="RU003560"/>
    </source>
</evidence>
<accession>A0A6G1J089</accession>
<organism evidence="5 6">
    <name type="scientific">Lentithecium fluviatile CBS 122367</name>
    <dbReference type="NCBI Taxonomy" id="1168545"/>
    <lineage>
        <taxon>Eukaryota</taxon>
        <taxon>Fungi</taxon>
        <taxon>Dikarya</taxon>
        <taxon>Ascomycota</taxon>
        <taxon>Pezizomycotina</taxon>
        <taxon>Dothideomycetes</taxon>
        <taxon>Pleosporomycetidae</taxon>
        <taxon>Pleosporales</taxon>
        <taxon>Massarineae</taxon>
        <taxon>Lentitheciaceae</taxon>
        <taxon>Lentithecium</taxon>
    </lineage>
</organism>
<dbReference type="OrthoDB" id="5419315at2759"/>
<dbReference type="EMBL" id="MU005583">
    <property type="protein sequence ID" value="KAF2683633.1"/>
    <property type="molecule type" value="Genomic_DNA"/>
</dbReference>
<gene>
    <name evidence="5" type="ORF">K458DRAFT_304507</name>
</gene>
<dbReference type="GO" id="GO:0008483">
    <property type="term" value="F:transaminase activity"/>
    <property type="evidence" value="ECO:0007669"/>
    <property type="project" value="UniProtKB-KW"/>
</dbReference>